<dbReference type="EMBL" id="SMMG02000005">
    <property type="protein sequence ID" value="KAA3471980.1"/>
    <property type="molecule type" value="Genomic_DNA"/>
</dbReference>
<accession>A0A5B6VS36</accession>
<name>A0A5B6VS36_9ROSI</name>
<protein>
    <submittedName>
        <fullName evidence="1">Pentafunctional arom polypeptide</fullName>
    </submittedName>
</protein>
<dbReference type="AlphaFoldDB" id="A0A5B6VS36"/>
<gene>
    <name evidence="1" type="ORF">EPI10_022494</name>
</gene>
<evidence type="ECO:0000313" key="1">
    <source>
        <dbReference type="EMBL" id="KAA3471980.1"/>
    </source>
</evidence>
<proteinExistence type="predicted"/>
<organism evidence="1 2">
    <name type="scientific">Gossypium australe</name>
    <dbReference type="NCBI Taxonomy" id="47621"/>
    <lineage>
        <taxon>Eukaryota</taxon>
        <taxon>Viridiplantae</taxon>
        <taxon>Streptophyta</taxon>
        <taxon>Embryophyta</taxon>
        <taxon>Tracheophyta</taxon>
        <taxon>Spermatophyta</taxon>
        <taxon>Magnoliopsida</taxon>
        <taxon>eudicotyledons</taxon>
        <taxon>Gunneridae</taxon>
        <taxon>Pentapetalae</taxon>
        <taxon>rosids</taxon>
        <taxon>malvids</taxon>
        <taxon>Malvales</taxon>
        <taxon>Malvaceae</taxon>
        <taxon>Malvoideae</taxon>
        <taxon>Gossypium</taxon>
    </lineage>
</organism>
<dbReference type="PANTHER" id="PTHR35021">
    <property type="match status" value="1"/>
</dbReference>
<evidence type="ECO:0000313" key="2">
    <source>
        <dbReference type="Proteomes" id="UP000325315"/>
    </source>
</evidence>
<comment type="caution">
    <text evidence="1">The sequence shown here is derived from an EMBL/GenBank/DDBJ whole genome shotgun (WGS) entry which is preliminary data.</text>
</comment>
<dbReference type="PANTHER" id="PTHR35021:SF8">
    <property type="entry name" value="FIBER PROTEIN FB17"/>
    <property type="match status" value="1"/>
</dbReference>
<dbReference type="Proteomes" id="UP000325315">
    <property type="component" value="Unassembled WGS sequence"/>
</dbReference>
<reference evidence="2" key="1">
    <citation type="journal article" date="2019" name="Plant Biotechnol. J.">
        <title>Genome sequencing of the Australian wild diploid species Gossypium australe highlights disease resistance and delayed gland morphogenesis.</title>
        <authorList>
            <person name="Cai Y."/>
            <person name="Cai X."/>
            <person name="Wang Q."/>
            <person name="Wang P."/>
            <person name="Zhang Y."/>
            <person name="Cai C."/>
            <person name="Xu Y."/>
            <person name="Wang K."/>
            <person name="Zhou Z."/>
            <person name="Wang C."/>
            <person name="Geng S."/>
            <person name="Li B."/>
            <person name="Dong Q."/>
            <person name="Hou Y."/>
            <person name="Wang H."/>
            <person name="Ai P."/>
            <person name="Liu Z."/>
            <person name="Yi F."/>
            <person name="Sun M."/>
            <person name="An G."/>
            <person name="Cheng J."/>
            <person name="Zhang Y."/>
            <person name="Shi Q."/>
            <person name="Xie Y."/>
            <person name="Shi X."/>
            <person name="Chang Y."/>
            <person name="Huang F."/>
            <person name="Chen Y."/>
            <person name="Hong S."/>
            <person name="Mi L."/>
            <person name="Sun Q."/>
            <person name="Zhang L."/>
            <person name="Zhou B."/>
            <person name="Peng R."/>
            <person name="Zhang X."/>
            <person name="Liu F."/>
        </authorList>
    </citation>
    <scope>NUCLEOTIDE SEQUENCE [LARGE SCALE GENOMIC DNA]</scope>
    <source>
        <strain evidence="2">cv. PA1801</strain>
    </source>
</reference>
<sequence>MIGPKTLRIVNTLIIKSAREILHSEHEDDKLTEDKAKPRLLELIEKLTELEQQRSKEDLDKVRELDPTFVKSMLPFWPYVKISITTKLIDLKNQVYDKNNNNKVEFKYFQGLEQALNNTARGKIPDYLESIAICIENVRRKKATEIFKIEIQILFCETKLPKRKFTNKLKRQA</sequence>
<keyword evidence="2" id="KW-1185">Reference proteome</keyword>